<gene>
    <name evidence="5" type="ORF">BS47DRAFT_1400133</name>
</gene>
<evidence type="ECO:0000256" key="2">
    <source>
        <dbReference type="ARBA" id="ARBA00022786"/>
    </source>
</evidence>
<dbReference type="InterPro" id="IPR023318">
    <property type="entry name" value="Ub_act_enz_dom_a_sf"/>
</dbReference>
<evidence type="ECO:0000313" key="5">
    <source>
        <dbReference type="EMBL" id="KAF9505756.1"/>
    </source>
</evidence>
<evidence type="ECO:0000256" key="4">
    <source>
        <dbReference type="ARBA" id="ARBA00043952"/>
    </source>
</evidence>
<keyword evidence="2" id="KW-0833">Ubl conjugation pathway</keyword>
<keyword evidence="6" id="KW-1185">Reference proteome</keyword>
<dbReference type="GO" id="GO:0005524">
    <property type="term" value="F:ATP binding"/>
    <property type="evidence" value="ECO:0007669"/>
    <property type="project" value="UniProtKB-KW"/>
</dbReference>
<proteinExistence type="predicted"/>
<sequence>MAGPLRRHLLRSLRLSRPYRRTAQAPCRLRAWCRSIQPPSPLRVHLPSQLPPLDDMLAGSMQWPPGGAGPLVQLWLQIPGSRLFWAAGTGVSRIYHLIPSRLHILLGPQSLLKLSNLLKAEGWLPVDEVFDRLPRVKRGAFSVESALNFFDSEGPTHPYSGHTRKLVEPLVSDARQRANPMCMAAGAPLIKVKETASADASAKLSMPNGSRSHSNTKLEDQKDLTVRDNVLLFDGRRSPFFDKDDDDALEFLTATNRLCSWAYGIAPLTSWEVTGAYHLFSPKHKILMLEAEMAGTVIPTIHSTCCGRDFRLTCLPIFFLTRLKLSHLIPEKRLLAALRLPSRVIRNCVLQMQDAMLTADVSTGGHEEKRGISVYEADRVLSDPD</sequence>
<protein>
    <submittedName>
        <fullName evidence="5">Uncharacterized protein</fullName>
    </submittedName>
</protein>
<comment type="pathway">
    <text evidence="4">Protein modification.</text>
</comment>
<dbReference type="AlphaFoldDB" id="A0A9P6AJ06"/>
<dbReference type="EMBL" id="MU129138">
    <property type="protein sequence ID" value="KAF9505756.1"/>
    <property type="molecule type" value="Genomic_DNA"/>
</dbReference>
<reference evidence="5" key="1">
    <citation type="journal article" date="2020" name="Nat. Commun.">
        <title>Large-scale genome sequencing of mycorrhizal fungi provides insights into the early evolution of symbiotic traits.</title>
        <authorList>
            <person name="Miyauchi S."/>
            <person name="Kiss E."/>
            <person name="Kuo A."/>
            <person name="Drula E."/>
            <person name="Kohler A."/>
            <person name="Sanchez-Garcia M."/>
            <person name="Morin E."/>
            <person name="Andreopoulos B."/>
            <person name="Barry K.W."/>
            <person name="Bonito G."/>
            <person name="Buee M."/>
            <person name="Carver A."/>
            <person name="Chen C."/>
            <person name="Cichocki N."/>
            <person name="Clum A."/>
            <person name="Culley D."/>
            <person name="Crous P.W."/>
            <person name="Fauchery L."/>
            <person name="Girlanda M."/>
            <person name="Hayes R.D."/>
            <person name="Keri Z."/>
            <person name="LaButti K."/>
            <person name="Lipzen A."/>
            <person name="Lombard V."/>
            <person name="Magnuson J."/>
            <person name="Maillard F."/>
            <person name="Murat C."/>
            <person name="Nolan M."/>
            <person name="Ohm R.A."/>
            <person name="Pangilinan J."/>
            <person name="Pereira M.F."/>
            <person name="Perotto S."/>
            <person name="Peter M."/>
            <person name="Pfister S."/>
            <person name="Riley R."/>
            <person name="Sitrit Y."/>
            <person name="Stielow J.B."/>
            <person name="Szollosi G."/>
            <person name="Zifcakova L."/>
            <person name="Stursova M."/>
            <person name="Spatafora J.W."/>
            <person name="Tedersoo L."/>
            <person name="Vaario L.M."/>
            <person name="Yamada A."/>
            <person name="Yan M."/>
            <person name="Wang P."/>
            <person name="Xu J."/>
            <person name="Bruns T."/>
            <person name="Baldrian P."/>
            <person name="Vilgalys R."/>
            <person name="Dunand C."/>
            <person name="Henrissat B."/>
            <person name="Grigoriev I.V."/>
            <person name="Hibbett D."/>
            <person name="Nagy L.G."/>
            <person name="Martin F.M."/>
        </authorList>
    </citation>
    <scope>NUCLEOTIDE SEQUENCE</scope>
    <source>
        <strain evidence="5">UP504</strain>
    </source>
</reference>
<accession>A0A9P6AJ06</accession>
<evidence type="ECO:0000256" key="3">
    <source>
        <dbReference type="ARBA" id="ARBA00022840"/>
    </source>
</evidence>
<keyword evidence="1" id="KW-0547">Nucleotide-binding</keyword>
<dbReference type="Proteomes" id="UP000886523">
    <property type="component" value="Unassembled WGS sequence"/>
</dbReference>
<name>A0A9P6AJ06_9AGAM</name>
<keyword evidence="3" id="KW-0067">ATP-binding</keyword>
<comment type="caution">
    <text evidence="5">The sequence shown here is derived from an EMBL/GenBank/DDBJ whole genome shotgun (WGS) entry which is preliminary data.</text>
</comment>
<organism evidence="5 6">
    <name type="scientific">Hydnum rufescens UP504</name>
    <dbReference type="NCBI Taxonomy" id="1448309"/>
    <lineage>
        <taxon>Eukaryota</taxon>
        <taxon>Fungi</taxon>
        <taxon>Dikarya</taxon>
        <taxon>Basidiomycota</taxon>
        <taxon>Agaricomycotina</taxon>
        <taxon>Agaricomycetes</taxon>
        <taxon>Cantharellales</taxon>
        <taxon>Hydnaceae</taxon>
        <taxon>Hydnum</taxon>
    </lineage>
</organism>
<evidence type="ECO:0000256" key="1">
    <source>
        <dbReference type="ARBA" id="ARBA00022741"/>
    </source>
</evidence>
<evidence type="ECO:0000313" key="6">
    <source>
        <dbReference type="Proteomes" id="UP000886523"/>
    </source>
</evidence>
<dbReference type="Gene3D" id="1.10.10.520">
    <property type="entry name" value="Ubiquitin activating enzymes (Uba3). Chain: B, domain 2"/>
    <property type="match status" value="1"/>
</dbReference>